<feature type="chain" id="PRO_5032442382" evidence="10">
    <location>
        <begin position="21"/>
        <end position="689"/>
    </location>
</feature>
<reference evidence="13 14" key="1">
    <citation type="submission" date="2020-10" db="EMBL/GenBank/DDBJ databases">
        <title>Genome sequencing of Massilia sp. LPB0304.</title>
        <authorList>
            <person name="Kim J."/>
        </authorList>
    </citation>
    <scope>NUCLEOTIDE SEQUENCE [LARGE SCALE GENOMIC DNA]</scope>
    <source>
        <strain evidence="13 14">LPB0304</strain>
    </source>
</reference>
<dbReference type="CDD" id="cd08662">
    <property type="entry name" value="M13"/>
    <property type="match status" value="1"/>
</dbReference>
<dbReference type="Gene3D" id="1.10.1380.10">
    <property type="entry name" value="Neutral endopeptidase , domain2"/>
    <property type="match status" value="1"/>
</dbReference>
<name>A0A7L9U592_9BURK</name>
<dbReference type="EMBL" id="CP062941">
    <property type="protein sequence ID" value="QOL50107.1"/>
    <property type="molecule type" value="Genomic_DNA"/>
</dbReference>
<comment type="cofactor">
    <cofactor evidence="1">
        <name>Zn(2+)</name>
        <dbReference type="ChEBI" id="CHEBI:29105"/>
    </cofactor>
</comment>
<dbReference type="GO" id="GO:0004222">
    <property type="term" value="F:metalloendopeptidase activity"/>
    <property type="evidence" value="ECO:0007669"/>
    <property type="project" value="InterPro"/>
</dbReference>
<dbReference type="PANTHER" id="PTHR11733">
    <property type="entry name" value="ZINC METALLOPROTEASE FAMILY M13 NEPRILYSIN-RELATED"/>
    <property type="match status" value="1"/>
</dbReference>
<organism evidence="13 14">
    <name type="scientific">Massilia litorea</name>
    <dbReference type="NCBI Taxonomy" id="2769491"/>
    <lineage>
        <taxon>Bacteria</taxon>
        <taxon>Pseudomonadati</taxon>
        <taxon>Pseudomonadota</taxon>
        <taxon>Betaproteobacteria</taxon>
        <taxon>Burkholderiales</taxon>
        <taxon>Oxalobacteraceae</taxon>
        <taxon>Telluria group</taxon>
        <taxon>Massilia</taxon>
    </lineage>
</organism>
<evidence type="ECO:0000256" key="10">
    <source>
        <dbReference type="SAM" id="SignalP"/>
    </source>
</evidence>
<dbReference type="GO" id="GO:0005886">
    <property type="term" value="C:plasma membrane"/>
    <property type="evidence" value="ECO:0007669"/>
    <property type="project" value="TreeGrafter"/>
</dbReference>
<keyword evidence="9" id="KW-0325">Glycoprotein</keyword>
<dbReference type="InterPro" id="IPR018497">
    <property type="entry name" value="Peptidase_M13_C"/>
</dbReference>
<dbReference type="SUPFAM" id="SSF55486">
    <property type="entry name" value="Metalloproteases ('zincins'), catalytic domain"/>
    <property type="match status" value="1"/>
</dbReference>
<sequence length="689" mass="76977">MHQLTRLALAGALACSAAFAAAQTTEPDRPATTFPYTPGLDVSAMDKSADPCVDFYQYACGGWMKNNPVPSDQARWSVYSKLAQDNQRYLWGILDGLAKQKEGRNATQQKIGDYFGACMDEGAIAKRGAEPLAPFLTQIDSMASIRELPRVLAGLQLALSSEDFFFGFSSNQDFGDSTRVIAFASGGGLGLPDRDYYLKTDARSKEIRAKYEAHVRTMFGLIGESEASAKRSAATVMRLETALAQASLTRVDKRDPYKLFHKTDLKGLQAMTPGFDWKSYLAAAGQPGIKTFNVTEPKFMKAFSKQLRANDLVAVKTYLRWHVLKSLSPALAPQFDQPHFAFFSQTLRGVEKQPPRWKRCVQLVDAQLGEALGQEFVSRAFSPELKAKSLHMTRQVEEAMAKDIESLDWMSPDTKKRAREKLDAIVNKIGYPDTWRDYSAFEVRPDDFTGNAIRGTQFENRRQLAKIGKPLDRSEWLMTPPTVNAYFNPQMNDINFPAGVLQPPLFDPKMDDAPGYGNTGGTIGHELTHAFDDEGRQFDARGNLKDWWTKKDAKEFTDRAQCIVDQYAGYTVVDDIKINSKLTLGEDVADLGGVILGWMAWKTQMASMPQQAQPARDGLTPEQRFFVGYAQWACENDRPENLRVTAMTDPHSPGKYRVNGVVINMPEFEKAFACKPGQPMAALKRCRVW</sequence>
<evidence type="ECO:0000259" key="12">
    <source>
        <dbReference type="Pfam" id="PF05649"/>
    </source>
</evidence>
<dbReference type="Pfam" id="PF05649">
    <property type="entry name" value="Peptidase_M13_N"/>
    <property type="match status" value="1"/>
</dbReference>
<evidence type="ECO:0000256" key="9">
    <source>
        <dbReference type="ARBA" id="ARBA00023180"/>
    </source>
</evidence>
<evidence type="ECO:0000256" key="2">
    <source>
        <dbReference type="ARBA" id="ARBA00007357"/>
    </source>
</evidence>
<keyword evidence="3" id="KW-0645">Protease</keyword>
<feature type="domain" description="Peptidase M13 N-terminal" evidence="12">
    <location>
        <begin position="51"/>
        <end position="432"/>
    </location>
</feature>
<dbReference type="KEGG" id="mlir:LPB04_01915"/>
<gene>
    <name evidence="13" type="ORF">LPB04_01915</name>
</gene>
<evidence type="ECO:0000256" key="8">
    <source>
        <dbReference type="ARBA" id="ARBA00023157"/>
    </source>
</evidence>
<keyword evidence="7" id="KW-0482">Metalloprotease</keyword>
<dbReference type="InterPro" id="IPR024079">
    <property type="entry name" value="MetalloPept_cat_dom_sf"/>
</dbReference>
<dbReference type="RefSeq" id="WP_193687130.1">
    <property type="nucleotide sequence ID" value="NZ_CP062941.1"/>
</dbReference>
<keyword evidence="14" id="KW-1185">Reference proteome</keyword>
<comment type="similarity">
    <text evidence="2">Belongs to the peptidase M13 family.</text>
</comment>
<evidence type="ECO:0000256" key="4">
    <source>
        <dbReference type="ARBA" id="ARBA00022723"/>
    </source>
</evidence>
<dbReference type="Pfam" id="PF01431">
    <property type="entry name" value="Peptidase_M13"/>
    <property type="match status" value="1"/>
</dbReference>
<dbReference type="PANTHER" id="PTHR11733:SF167">
    <property type="entry name" value="FI17812P1-RELATED"/>
    <property type="match status" value="1"/>
</dbReference>
<evidence type="ECO:0000256" key="1">
    <source>
        <dbReference type="ARBA" id="ARBA00001947"/>
    </source>
</evidence>
<evidence type="ECO:0000256" key="3">
    <source>
        <dbReference type="ARBA" id="ARBA00022670"/>
    </source>
</evidence>
<keyword evidence="5" id="KW-0378">Hydrolase</keyword>
<keyword evidence="4" id="KW-0479">Metal-binding</keyword>
<dbReference type="InterPro" id="IPR042089">
    <property type="entry name" value="Peptidase_M13_dom_2"/>
</dbReference>
<keyword evidence="8" id="KW-1015">Disulfide bond</keyword>
<evidence type="ECO:0000256" key="7">
    <source>
        <dbReference type="ARBA" id="ARBA00023049"/>
    </source>
</evidence>
<evidence type="ECO:0000256" key="6">
    <source>
        <dbReference type="ARBA" id="ARBA00022833"/>
    </source>
</evidence>
<dbReference type="Gene3D" id="3.40.390.10">
    <property type="entry name" value="Collagenase (Catalytic Domain)"/>
    <property type="match status" value="1"/>
</dbReference>
<feature type="signal peptide" evidence="10">
    <location>
        <begin position="1"/>
        <end position="20"/>
    </location>
</feature>
<evidence type="ECO:0000256" key="5">
    <source>
        <dbReference type="ARBA" id="ARBA00022801"/>
    </source>
</evidence>
<dbReference type="InterPro" id="IPR000718">
    <property type="entry name" value="Peptidase_M13"/>
</dbReference>
<dbReference type="InterPro" id="IPR008753">
    <property type="entry name" value="Peptidase_M13_N"/>
</dbReference>
<dbReference type="FunFam" id="3.40.390.10:FF:000076">
    <property type="entry name" value="membrane metallo-endopeptidase-like 1"/>
    <property type="match status" value="1"/>
</dbReference>
<keyword evidence="6" id="KW-0862">Zinc</keyword>
<evidence type="ECO:0000313" key="14">
    <source>
        <dbReference type="Proteomes" id="UP000593875"/>
    </source>
</evidence>
<evidence type="ECO:0000259" key="11">
    <source>
        <dbReference type="Pfam" id="PF01431"/>
    </source>
</evidence>
<accession>A0A7L9U592</accession>
<keyword evidence="10" id="KW-0732">Signal</keyword>
<dbReference type="PROSITE" id="PS51885">
    <property type="entry name" value="NEPRILYSIN"/>
    <property type="match status" value="1"/>
</dbReference>
<feature type="domain" description="Peptidase M13 C-terminal" evidence="11">
    <location>
        <begin position="484"/>
        <end position="688"/>
    </location>
</feature>
<dbReference type="Proteomes" id="UP000593875">
    <property type="component" value="Chromosome"/>
</dbReference>
<proteinExistence type="inferred from homology"/>
<evidence type="ECO:0000313" key="13">
    <source>
        <dbReference type="EMBL" id="QOL50107.1"/>
    </source>
</evidence>
<dbReference type="GO" id="GO:0046872">
    <property type="term" value="F:metal ion binding"/>
    <property type="evidence" value="ECO:0007669"/>
    <property type="project" value="UniProtKB-KW"/>
</dbReference>
<dbReference type="AlphaFoldDB" id="A0A7L9U592"/>
<protein>
    <submittedName>
        <fullName evidence="13">M13 family metallopeptidase</fullName>
    </submittedName>
</protein>
<dbReference type="PRINTS" id="PR00786">
    <property type="entry name" value="NEPRILYSIN"/>
</dbReference>
<dbReference type="GO" id="GO:0016485">
    <property type="term" value="P:protein processing"/>
    <property type="evidence" value="ECO:0007669"/>
    <property type="project" value="TreeGrafter"/>
</dbReference>